<protein>
    <submittedName>
        <fullName evidence="3">Uncharacterized protein</fullName>
    </submittedName>
</protein>
<accession>A0A7S2XRY9</accession>
<sequence>MRFHANSIASLLASVSLWNALSTVQAFSIAPPLAHRSSVSFVRTVVPSSRTTTTRLFAADDAEDEEEEEDKPVNPYADPNYPDLEFVNYDDPEYSVDQGEEVFSVEEEVEEMREDRRRRNDEYQFETYHAKMLQKGEGSFNGEWTTYYTTTFLPGRAAEVDAVNGLPRLVKDQRIRRVISSGKKIPFETDSTWRVDSERLIHEERMVPFDDNDDDTDEDVNSEYAHMDEELVGNPYWPAQMSSNDFRGEQGNMCVGEAYTICDSIPLSKEATDVISSHEGPFSELRTEVGVQYENTRFRVKLDYRALPEDVGVTVPALGLKSMTICRETQTVWPSDVASLESMFYGPPGAVNGLYDPPPVGTDEQMMQYIMLDVEGGATVLFPYRIDQCPNAHNGNGWVTSLDWTPPNGPIRYQVDRKVTSGTGVKGLRTLELSEVQASDADQWRPKDGGENMRQ</sequence>
<organism evidence="3">
    <name type="scientific">Attheya septentrionalis</name>
    <dbReference type="NCBI Taxonomy" id="420275"/>
    <lineage>
        <taxon>Eukaryota</taxon>
        <taxon>Sar</taxon>
        <taxon>Stramenopiles</taxon>
        <taxon>Ochrophyta</taxon>
        <taxon>Bacillariophyta</taxon>
        <taxon>Coscinodiscophyceae</taxon>
        <taxon>Chaetocerotophycidae</taxon>
        <taxon>Chaetocerotales</taxon>
        <taxon>Attheyaceae</taxon>
        <taxon>Attheya</taxon>
    </lineage>
</organism>
<dbReference type="EMBL" id="HBHQ01023321">
    <property type="protein sequence ID" value="CAD9823932.1"/>
    <property type="molecule type" value="Transcribed_RNA"/>
</dbReference>
<feature type="compositionally biased region" description="Acidic residues" evidence="1">
    <location>
        <begin position="60"/>
        <end position="70"/>
    </location>
</feature>
<evidence type="ECO:0000313" key="3">
    <source>
        <dbReference type="EMBL" id="CAD9823932.1"/>
    </source>
</evidence>
<name>A0A7S2XRY9_9STRA</name>
<feature type="region of interest" description="Disordered" evidence="1">
    <location>
        <begin position="54"/>
        <end position="81"/>
    </location>
</feature>
<gene>
    <name evidence="3" type="ORF">ASEP1449_LOCUS15766</name>
</gene>
<evidence type="ECO:0000256" key="2">
    <source>
        <dbReference type="SAM" id="SignalP"/>
    </source>
</evidence>
<feature type="chain" id="PRO_5030759758" evidence="2">
    <location>
        <begin position="27"/>
        <end position="455"/>
    </location>
</feature>
<feature type="signal peptide" evidence="2">
    <location>
        <begin position="1"/>
        <end position="26"/>
    </location>
</feature>
<evidence type="ECO:0000256" key="1">
    <source>
        <dbReference type="SAM" id="MobiDB-lite"/>
    </source>
</evidence>
<reference evidence="3" key="1">
    <citation type="submission" date="2021-01" db="EMBL/GenBank/DDBJ databases">
        <authorList>
            <person name="Corre E."/>
            <person name="Pelletier E."/>
            <person name="Niang G."/>
            <person name="Scheremetjew M."/>
            <person name="Finn R."/>
            <person name="Kale V."/>
            <person name="Holt S."/>
            <person name="Cochrane G."/>
            <person name="Meng A."/>
            <person name="Brown T."/>
            <person name="Cohen L."/>
        </authorList>
    </citation>
    <scope>NUCLEOTIDE SEQUENCE</scope>
    <source>
        <strain evidence="3">CCMP2084</strain>
    </source>
</reference>
<keyword evidence="2" id="KW-0732">Signal</keyword>
<proteinExistence type="predicted"/>
<dbReference type="AlphaFoldDB" id="A0A7S2XRY9"/>